<protein>
    <submittedName>
        <fullName evidence="1">Uncharacterized protein</fullName>
    </submittedName>
</protein>
<reference evidence="1" key="1">
    <citation type="submission" date="2019-08" db="EMBL/GenBank/DDBJ databases">
        <authorList>
            <person name="Kucharzyk K."/>
            <person name="Murdoch R.W."/>
            <person name="Higgins S."/>
            <person name="Loffler F."/>
        </authorList>
    </citation>
    <scope>NUCLEOTIDE SEQUENCE</scope>
</reference>
<sequence length="161" mass="18023">MFSDGVLCDFGIITPEQLATFPHGTGCYLWLRETWEAIDLSAREPARKSALELQEDALFHLYVGLLRLRRGEEAAAFEEIQVKAAQCVLALLQGDSADAFSPLRRAEQNTPPELLRRLMPGYGRSRAAAEYLLELLPAQQHAPLYRAVQGLLDVSRKQKAE</sequence>
<comment type="caution">
    <text evidence="1">The sequence shown here is derived from an EMBL/GenBank/DDBJ whole genome shotgun (WGS) entry which is preliminary data.</text>
</comment>
<organism evidence="1">
    <name type="scientific">bioreactor metagenome</name>
    <dbReference type="NCBI Taxonomy" id="1076179"/>
    <lineage>
        <taxon>unclassified sequences</taxon>
        <taxon>metagenomes</taxon>
        <taxon>ecological metagenomes</taxon>
    </lineage>
</organism>
<evidence type="ECO:0000313" key="1">
    <source>
        <dbReference type="EMBL" id="MPM53796.1"/>
    </source>
</evidence>
<dbReference type="AlphaFoldDB" id="A0A645ALJ0"/>
<gene>
    <name evidence="1" type="ORF">SDC9_100565</name>
</gene>
<accession>A0A645ALJ0</accession>
<dbReference type="EMBL" id="VSSQ01014505">
    <property type="protein sequence ID" value="MPM53796.1"/>
    <property type="molecule type" value="Genomic_DNA"/>
</dbReference>
<name>A0A645ALJ0_9ZZZZ</name>
<proteinExistence type="predicted"/>